<feature type="transmembrane region" description="Helical" evidence="10">
    <location>
        <begin position="12"/>
        <end position="31"/>
    </location>
</feature>
<dbReference type="Gene3D" id="1.10.287.950">
    <property type="entry name" value="Methyl-accepting chemotaxis protein"/>
    <property type="match status" value="1"/>
</dbReference>
<dbReference type="Pfam" id="PF17200">
    <property type="entry name" value="sCache_2"/>
    <property type="match status" value="1"/>
</dbReference>
<comment type="caution">
    <text evidence="14">The sequence shown here is derived from an EMBL/GenBank/DDBJ whole genome shotgun (WGS) entry which is preliminary data.</text>
</comment>
<dbReference type="InterPro" id="IPR033480">
    <property type="entry name" value="sCache_2"/>
</dbReference>
<comment type="similarity">
    <text evidence="8">Belongs to the methyl-accepting chemotaxis (MCP) protein family.</text>
</comment>
<keyword evidence="6 10" id="KW-0472">Membrane</keyword>
<dbReference type="Gene3D" id="3.30.450.20">
    <property type="entry name" value="PAS domain"/>
    <property type="match status" value="1"/>
</dbReference>
<dbReference type="PROSITE" id="PS50885">
    <property type="entry name" value="HAMP"/>
    <property type="match status" value="1"/>
</dbReference>
<accession>A0A7X5J9S1</accession>
<keyword evidence="3" id="KW-0997">Cell inner membrane</keyword>
<feature type="domain" description="HAMP" evidence="13">
    <location>
        <begin position="216"/>
        <end position="269"/>
    </location>
</feature>
<dbReference type="InterPro" id="IPR004090">
    <property type="entry name" value="Chemotax_Me-accpt_rcpt"/>
</dbReference>
<dbReference type="GO" id="GO:0006935">
    <property type="term" value="P:chemotaxis"/>
    <property type="evidence" value="ECO:0007669"/>
    <property type="project" value="InterPro"/>
</dbReference>
<evidence type="ECO:0000259" key="12">
    <source>
        <dbReference type="PROSITE" id="PS50192"/>
    </source>
</evidence>
<keyword evidence="2" id="KW-1003">Cell membrane</keyword>
<evidence type="ECO:0000313" key="14">
    <source>
        <dbReference type="EMBL" id="NBN79242.1"/>
    </source>
</evidence>
<evidence type="ECO:0000256" key="8">
    <source>
        <dbReference type="ARBA" id="ARBA00029447"/>
    </source>
</evidence>
<sequence length="565" mass="60086">MNITQRKISIGYRLYGLLFLFALGLAGLMGVESWRQSQSLTELKQAELQSLTETAIGVLADHYKMAQEGKLSTDEARERAFDVLRAMRYGGGNYFVVQSMGPGYPVVMHPARPDLVGTDQTKLADANGKLFAKEMGDLAQRVGKGTVEYVWPKAGSDTPVGKISYFEAFRPWNMFVLTGVYMDDLSAIFWADFRTRLGLDVALLTVLAGVAFLIVRSITRPLQALQQSMQALADGGVDITVPGLDRGDEIGDMSRTVAVFQANARERNQLQAAQAGEQTAQLERQARVEAAIRDFRSTVDQLLSAVGESTRDMEATAGTLTGIARESSERTTTAASASTEASSNVQSVASAAEELSASIAEISGQVARTSQIVAKATQSTLVTNQKVSSLAQAANKIGEVVTLIQAIAEQTNLLALNATIEAARAGDAGRGFAVVAAEVKELANQTSKATEEIGSQISAIQASTGEAVQAIQEIAQTMQTVDGYTAEIAASVEQQGAATNEISHNVQQATQGTMDVSQDIHRLAASVNQTSEAAGQVLTASSRVSEQTDRLRAAFDRFVGSVSAA</sequence>
<dbReference type="InterPro" id="IPR003660">
    <property type="entry name" value="HAMP_dom"/>
</dbReference>
<feature type="domain" description="T-SNARE coiled-coil homology" evidence="12">
    <location>
        <begin position="461"/>
        <end position="523"/>
    </location>
</feature>
<dbReference type="PANTHER" id="PTHR32089:SF112">
    <property type="entry name" value="LYSOZYME-LIKE PROTEIN-RELATED"/>
    <property type="match status" value="1"/>
</dbReference>
<evidence type="ECO:0000256" key="3">
    <source>
        <dbReference type="ARBA" id="ARBA00022519"/>
    </source>
</evidence>
<keyword evidence="7 9" id="KW-0807">Transducer</keyword>
<evidence type="ECO:0000256" key="9">
    <source>
        <dbReference type="PROSITE-ProRule" id="PRU00284"/>
    </source>
</evidence>
<dbReference type="Gene3D" id="6.10.340.10">
    <property type="match status" value="1"/>
</dbReference>
<dbReference type="GO" id="GO:0004888">
    <property type="term" value="F:transmembrane signaling receptor activity"/>
    <property type="evidence" value="ECO:0007669"/>
    <property type="project" value="InterPro"/>
</dbReference>
<keyword evidence="4 10" id="KW-0812">Transmembrane</keyword>
<dbReference type="Proteomes" id="UP000586722">
    <property type="component" value="Unassembled WGS sequence"/>
</dbReference>
<evidence type="ECO:0000256" key="5">
    <source>
        <dbReference type="ARBA" id="ARBA00022989"/>
    </source>
</evidence>
<gene>
    <name evidence="14" type="ORF">GWI72_13265</name>
</gene>
<dbReference type="Pfam" id="PF00015">
    <property type="entry name" value="MCPsignal"/>
    <property type="match status" value="1"/>
</dbReference>
<dbReference type="SMART" id="SM00283">
    <property type="entry name" value="MA"/>
    <property type="match status" value="1"/>
</dbReference>
<protein>
    <submittedName>
        <fullName evidence="14">HAMP domain-containing protein</fullName>
    </submittedName>
</protein>
<evidence type="ECO:0000259" key="11">
    <source>
        <dbReference type="PROSITE" id="PS50111"/>
    </source>
</evidence>
<evidence type="ECO:0000256" key="7">
    <source>
        <dbReference type="ARBA" id="ARBA00023224"/>
    </source>
</evidence>
<evidence type="ECO:0000256" key="2">
    <source>
        <dbReference type="ARBA" id="ARBA00022475"/>
    </source>
</evidence>
<evidence type="ECO:0000313" key="15">
    <source>
        <dbReference type="Proteomes" id="UP000586722"/>
    </source>
</evidence>
<proteinExistence type="inferred from homology"/>
<name>A0A7X5J9S1_9HYPH</name>
<dbReference type="PANTHER" id="PTHR32089">
    <property type="entry name" value="METHYL-ACCEPTING CHEMOTAXIS PROTEIN MCPB"/>
    <property type="match status" value="1"/>
</dbReference>
<dbReference type="Pfam" id="PF00672">
    <property type="entry name" value="HAMP"/>
    <property type="match status" value="1"/>
</dbReference>
<keyword evidence="15" id="KW-1185">Reference proteome</keyword>
<dbReference type="InterPro" id="IPR004089">
    <property type="entry name" value="MCPsignal_dom"/>
</dbReference>
<dbReference type="GO" id="GO:0007165">
    <property type="term" value="P:signal transduction"/>
    <property type="evidence" value="ECO:0007669"/>
    <property type="project" value="UniProtKB-KW"/>
</dbReference>
<dbReference type="SMART" id="SM00304">
    <property type="entry name" value="HAMP"/>
    <property type="match status" value="1"/>
</dbReference>
<dbReference type="GO" id="GO:0005886">
    <property type="term" value="C:plasma membrane"/>
    <property type="evidence" value="ECO:0007669"/>
    <property type="project" value="UniProtKB-SubCell"/>
</dbReference>
<evidence type="ECO:0000256" key="10">
    <source>
        <dbReference type="SAM" id="Phobius"/>
    </source>
</evidence>
<dbReference type="SMART" id="SM01049">
    <property type="entry name" value="Cache_2"/>
    <property type="match status" value="1"/>
</dbReference>
<dbReference type="PROSITE" id="PS50111">
    <property type="entry name" value="CHEMOTAXIS_TRANSDUC_2"/>
    <property type="match status" value="1"/>
</dbReference>
<dbReference type="SUPFAM" id="SSF58104">
    <property type="entry name" value="Methyl-accepting chemotaxis protein (MCP) signaling domain"/>
    <property type="match status" value="1"/>
</dbReference>
<keyword evidence="5 10" id="KW-1133">Transmembrane helix</keyword>
<dbReference type="PRINTS" id="PR00260">
    <property type="entry name" value="CHEMTRNSDUCR"/>
</dbReference>
<evidence type="ECO:0000256" key="6">
    <source>
        <dbReference type="ARBA" id="ARBA00023136"/>
    </source>
</evidence>
<organism evidence="14 15">
    <name type="scientific">Pannonibacter tanglangensis</name>
    <dbReference type="NCBI Taxonomy" id="2750084"/>
    <lineage>
        <taxon>Bacteria</taxon>
        <taxon>Pseudomonadati</taxon>
        <taxon>Pseudomonadota</taxon>
        <taxon>Alphaproteobacteria</taxon>
        <taxon>Hyphomicrobiales</taxon>
        <taxon>Stappiaceae</taxon>
        <taxon>Pannonibacter</taxon>
    </lineage>
</organism>
<reference evidence="14 15" key="1">
    <citation type="submission" date="2020-01" db="EMBL/GenBank/DDBJ databases">
        <authorList>
            <person name="Peng S.Y."/>
            <person name="Li J."/>
            <person name="Wang M."/>
            <person name="Wang L."/>
            <person name="Wang C.Q."/>
            <person name="Wang J.R."/>
        </authorList>
    </citation>
    <scope>NUCLEOTIDE SEQUENCE [LARGE SCALE GENOMIC DNA]</scope>
    <source>
        <strain evidence="14 15">XCT-53</strain>
    </source>
</reference>
<dbReference type="EMBL" id="JAABLQ010000001">
    <property type="protein sequence ID" value="NBN79242.1"/>
    <property type="molecule type" value="Genomic_DNA"/>
</dbReference>
<dbReference type="AlphaFoldDB" id="A0A7X5J9S1"/>
<dbReference type="PROSITE" id="PS50192">
    <property type="entry name" value="T_SNARE"/>
    <property type="match status" value="1"/>
</dbReference>
<feature type="domain" description="Methyl-accepting transducer" evidence="11">
    <location>
        <begin position="309"/>
        <end position="545"/>
    </location>
</feature>
<dbReference type="CDD" id="cd06225">
    <property type="entry name" value="HAMP"/>
    <property type="match status" value="1"/>
</dbReference>
<evidence type="ECO:0000256" key="4">
    <source>
        <dbReference type="ARBA" id="ARBA00022692"/>
    </source>
</evidence>
<comment type="subcellular location">
    <subcellularLocation>
        <location evidence="1">Cell inner membrane</location>
        <topology evidence="1">Multi-pass membrane protein</topology>
    </subcellularLocation>
</comment>
<evidence type="ECO:0000256" key="1">
    <source>
        <dbReference type="ARBA" id="ARBA00004429"/>
    </source>
</evidence>
<dbReference type="RefSeq" id="WP_161708884.1">
    <property type="nucleotide sequence ID" value="NZ_JAABLQ010000001.1"/>
</dbReference>
<evidence type="ECO:0000259" key="13">
    <source>
        <dbReference type="PROSITE" id="PS50885"/>
    </source>
</evidence>
<dbReference type="InterPro" id="IPR000727">
    <property type="entry name" value="T_SNARE_dom"/>
</dbReference>